<feature type="transmembrane region" description="Helical" evidence="7">
    <location>
        <begin position="349"/>
        <end position="371"/>
    </location>
</feature>
<name>A0AAQ1G7V0_9GAMM</name>
<dbReference type="GO" id="GO:0055085">
    <property type="term" value="P:transmembrane transport"/>
    <property type="evidence" value="ECO:0007669"/>
    <property type="project" value="TreeGrafter"/>
</dbReference>
<evidence type="ECO:0000256" key="2">
    <source>
        <dbReference type="ARBA" id="ARBA00009773"/>
    </source>
</evidence>
<dbReference type="AlphaFoldDB" id="A0AAQ1G7V0"/>
<feature type="transmembrane region" description="Helical" evidence="7">
    <location>
        <begin position="51"/>
        <end position="69"/>
    </location>
</feature>
<comment type="subcellular location">
    <subcellularLocation>
        <location evidence="1">Membrane</location>
        <topology evidence="1">Multi-pass membrane protein</topology>
    </subcellularLocation>
</comment>
<organism evidence="8 9">
    <name type="scientific">Halopseudomonas aestusnigri</name>
    <dbReference type="NCBI Taxonomy" id="857252"/>
    <lineage>
        <taxon>Bacteria</taxon>
        <taxon>Pseudomonadati</taxon>
        <taxon>Pseudomonadota</taxon>
        <taxon>Gammaproteobacteria</taxon>
        <taxon>Pseudomonadales</taxon>
        <taxon>Pseudomonadaceae</taxon>
        <taxon>Halopseudomonas</taxon>
    </lineage>
</organism>
<feature type="transmembrane region" description="Helical" evidence="7">
    <location>
        <begin position="193"/>
        <end position="218"/>
    </location>
</feature>
<feature type="region of interest" description="Disordered" evidence="6">
    <location>
        <begin position="1"/>
        <end position="22"/>
    </location>
</feature>
<protein>
    <submittedName>
        <fullName evidence="8">Predicted PurR-regulated permease PerM</fullName>
    </submittedName>
</protein>
<feature type="transmembrane region" description="Helical" evidence="7">
    <location>
        <begin position="81"/>
        <end position="99"/>
    </location>
</feature>
<feature type="transmembrane region" description="Helical" evidence="7">
    <location>
        <begin position="309"/>
        <end position="329"/>
    </location>
</feature>
<dbReference type="Pfam" id="PF01594">
    <property type="entry name" value="AI-2E_transport"/>
    <property type="match status" value="1"/>
</dbReference>
<comment type="caution">
    <text evidence="8">The sequence shown here is derived from an EMBL/GenBank/DDBJ whole genome shotgun (WGS) entry which is preliminary data.</text>
</comment>
<sequence>MSDHCEISGQGESGQSSELPRGDQSSRQVLIWLLVLACLYTLYFAKTLLLPVVVAALFALLLSPLVALFKRFHVPRTFSALLLLTAVGGPFTLLGAQLAEPAEKWVKRLPELSAQLSQELDAFGRRLAPTQAPAPQEAEESDGLRLFGWFREEKAAPAPASASASGNDPALSDRVMQGGMEVMVKALGATPAVLAQFFTFLVLVLFMLIFGPSLYSTFIRVLPQVRDKHAATELLEQVQRELSRYILTVSLINTLLGAVTAAVLSLMGVEDALLWGVMVGLLNFAPYVGPVIGMLVLCLAGVLQYGPSLGALLPALVFFCINLVEAQFITPTVLGQRMRLHPLVLMLWLILWGWLWGVVGVLIAVPLLVCLKLAADRLNLLPHWVNLIESPI</sequence>
<comment type="similarity">
    <text evidence="2">Belongs to the autoinducer-2 exporter (AI-2E) (TC 2.A.86) family.</text>
</comment>
<evidence type="ECO:0000256" key="7">
    <source>
        <dbReference type="SAM" id="Phobius"/>
    </source>
</evidence>
<dbReference type="InterPro" id="IPR002549">
    <property type="entry name" value="AI-2E-like"/>
</dbReference>
<feature type="transmembrane region" description="Helical" evidence="7">
    <location>
        <begin position="29"/>
        <end position="45"/>
    </location>
</feature>
<accession>A0AAQ1G7V0</accession>
<feature type="compositionally biased region" description="Low complexity" evidence="6">
    <location>
        <begin position="8"/>
        <end position="18"/>
    </location>
</feature>
<gene>
    <name evidence="8" type="ORF">SAMN05216586_104169</name>
</gene>
<evidence type="ECO:0000256" key="6">
    <source>
        <dbReference type="SAM" id="MobiDB-lite"/>
    </source>
</evidence>
<dbReference type="EMBL" id="FNVE01000004">
    <property type="protein sequence ID" value="SEG22746.1"/>
    <property type="molecule type" value="Genomic_DNA"/>
</dbReference>
<feature type="transmembrane region" description="Helical" evidence="7">
    <location>
        <begin position="245"/>
        <end position="267"/>
    </location>
</feature>
<evidence type="ECO:0000313" key="9">
    <source>
        <dbReference type="Proteomes" id="UP000243518"/>
    </source>
</evidence>
<keyword evidence="4 7" id="KW-1133">Transmembrane helix</keyword>
<evidence type="ECO:0000256" key="1">
    <source>
        <dbReference type="ARBA" id="ARBA00004141"/>
    </source>
</evidence>
<feature type="transmembrane region" description="Helical" evidence="7">
    <location>
        <begin position="273"/>
        <end position="302"/>
    </location>
</feature>
<evidence type="ECO:0000256" key="5">
    <source>
        <dbReference type="ARBA" id="ARBA00023136"/>
    </source>
</evidence>
<evidence type="ECO:0000256" key="3">
    <source>
        <dbReference type="ARBA" id="ARBA00022692"/>
    </source>
</evidence>
<keyword evidence="5 7" id="KW-0472">Membrane</keyword>
<dbReference type="Proteomes" id="UP000243518">
    <property type="component" value="Unassembled WGS sequence"/>
</dbReference>
<evidence type="ECO:0000256" key="4">
    <source>
        <dbReference type="ARBA" id="ARBA00022989"/>
    </source>
</evidence>
<keyword evidence="9" id="KW-1185">Reference proteome</keyword>
<reference evidence="8 9" key="1">
    <citation type="submission" date="2016-10" db="EMBL/GenBank/DDBJ databases">
        <authorList>
            <person name="Varghese N."/>
            <person name="Submissions S."/>
        </authorList>
    </citation>
    <scope>NUCLEOTIDE SEQUENCE [LARGE SCALE GENOMIC DNA]</scope>
    <source>
        <strain evidence="8 9">CECT 8317</strain>
    </source>
</reference>
<dbReference type="RefSeq" id="WP_200818433.1">
    <property type="nucleotide sequence ID" value="NZ_FNVE01000004.1"/>
</dbReference>
<dbReference type="GO" id="GO:0016020">
    <property type="term" value="C:membrane"/>
    <property type="evidence" value="ECO:0007669"/>
    <property type="project" value="UniProtKB-SubCell"/>
</dbReference>
<dbReference type="PANTHER" id="PTHR21716">
    <property type="entry name" value="TRANSMEMBRANE PROTEIN"/>
    <property type="match status" value="1"/>
</dbReference>
<evidence type="ECO:0000313" key="8">
    <source>
        <dbReference type="EMBL" id="SEG22746.1"/>
    </source>
</evidence>
<keyword evidence="3 7" id="KW-0812">Transmembrane</keyword>
<proteinExistence type="inferred from homology"/>
<dbReference type="PANTHER" id="PTHR21716:SF16">
    <property type="entry name" value="BLL1467 PROTEIN"/>
    <property type="match status" value="1"/>
</dbReference>